<feature type="active site" evidence="6">
    <location>
        <position position="358"/>
    </location>
</feature>
<keyword evidence="4" id="KW-0819">tRNA processing</keyword>
<keyword evidence="2 5" id="KW-0808">Transferase</keyword>
<feature type="binding site" evidence="5">
    <location>
        <position position="270"/>
    </location>
    <ligand>
        <name>S-adenosyl-L-methionine</name>
        <dbReference type="ChEBI" id="CHEBI:59789"/>
    </ligand>
</feature>
<dbReference type="PROSITE" id="PS01231">
    <property type="entry name" value="TRMA_2"/>
    <property type="match status" value="1"/>
</dbReference>
<dbReference type="AlphaFoldDB" id="A0A7S3NPH0"/>
<dbReference type="InterPro" id="IPR030390">
    <property type="entry name" value="MeTrfase_TrmA_AS"/>
</dbReference>
<feature type="compositionally biased region" description="Low complexity" evidence="7">
    <location>
        <begin position="437"/>
        <end position="446"/>
    </location>
</feature>
<dbReference type="GO" id="GO:0009451">
    <property type="term" value="P:RNA modification"/>
    <property type="evidence" value="ECO:0007669"/>
    <property type="project" value="UniProtKB-ARBA"/>
</dbReference>
<dbReference type="InterPro" id="IPR010280">
    <property type="entry name" value="U5_MeTrfase_fam"/>
</dbReference>
<dbReference type="Pfam" id="PF05958">
    <property type="entry name" value="tRNA_U5-meth_tr"/>
    <property type="match status" value="1"/>
</dbReference>
<feature type="binding site" evidence="5">
    <location>
        <position position="249"/>
    </location>
    <ligand>
        <name>S-adenosyl-L-methionine</name>
        <dbReference type="ChEBI" id="CHEBI:59789"/>
    </ligand>
</feature>
<organism evidence="8">
    <name type="scientific">Aureoumbra lagunensis</name>
    <dbReference type="NCBI Taxonomy" id="44058"/>
    <lineage>
        <taxon>Eukaryota</taxon>
        <taxon>Sar</taxon>
        <taxon>Stramenopiles</taxon>
        <taxon>Ochrophyta</taxon>
        <taxon>Pelagophyceae</taxon>
        <taxon>Pelagomonadales</taxon>
        <taxon>Aureoumbra</taxon>
    </lineage>
</organism>
<dbReference type="GO" id="GO:0008033">
    <property type="term" value="P:tRNA processing"/>
    <property type="evidence" value="ECO:0007669"/>
    <property type="project" value="UniProtKB-KW"/>
</dbReference>
<protein>
    <submittedName>
        <fullName evidence="8">Uncharacterized protein</fullName>
    </submittedName>
</protein>
<evidence type="ECO:0000256" key="5">
    <source>
        <dbReference type="PROSITE-ProRule" id="PRU01024"/>
    </source>
</evidence>
<dbReference type="Gene3D" id="2.40.50.1070">
    <property type="match status" value="1"/>
</dbReference>
<evidence type="ECO:0000256" key="1">
    <source>
        <dbReference type="ARBA" id="ARBA00022603"/>
    </source>
</evidence>
<dbReference type="InterPro" id="IPR011869">
    <property type="entry name" value="TrmA_MeTrfase"/>
</dbReference>
<dbReference type="GO" id="GO:0019843">
    <property type="term" value="F:rRNA binding"/>
    <property type="evidence" value="ECO:0007669"/>
    <property type="project" value="TreeGrafter"/>
</dbReference>
<feature type="binding site" evidence="5">
    <location>
        <position position="219"/>
    </location>
    <ligand>
        <name>S-adenosyl-L-methionine</name>
        <dbReference type="ChEBI" id="CHEBI:59789"/>
    </ligand>
</feature>
<feature type="active site" description="Nucleophile" evidence="5">
    <location>
        <position position="358"/>
    </location>
</feature>
<sequence length="467" mass="52379">MVRKSRQPTAAELAELVDCPKNEYDEQLKNKSASLKGYISRAMGGENEVEINGVYASSPVLFRQRVNFRVVLENDEVHFVMYSRNSNGQPLRIENFPRGDRLVNAWMPIVRSELNRLPALRRHVIECRFHTTLRGGGMILLCYNKPIGREWLESAELLRTQILEATPNEGTVLLVGRSHKLQLVVPECSEEAAVTETLHINTDPPLTLQYKQLEGEFTQPNAQVCEKMIQWVIESTKYSNNDKDLLELYCGNGNFSVALAHNFRKVLATELSKHNIVVARHNALVNNLTNVKCIRLAANEVAEALTPGARSFTRLVEQQVQLSDYDFGAVLVDPPRAGVEEAALKLLASFPRIIYFSCNPESLARDLLFLRQTHALDQLAVFDQFPYTEHIECGLILRKMPEPKNNFSSIGEQPAFSPSSRGRGKSQSGTKEKRKQPSSISSSDSKGGSGGPAKKRRRLFARGCTLM</sequence>
<dbReference type="InterPro" id="IPR029063">
    <property type="entry name" value="SAM-dependent_MTases_sf"/>
</dbReference>
<name>A0A7S3NPH0_9STRA</name>
<evidence type="ECO:0000256" key="4">
    <source>
        <dbReference type="ARBA" id="ARBA00022694"/>
    </source>
</evidence>
<feature type="region of interest" description="Disordered" evidence="7">
    <location>
        <begin position="407"/>
        <end position="467"/>
    </location>
</feature>
<evidence type="ECO:0000256" key="6">
    <source>
        <dbReference type="PROSITE-ProRule" id="PRU10015"/>
    </source>
</evidence>
<accession>A0A7S3NPH0</accession>
<dbReference type="NCBIfam" id="TIGR02143">
    <property type="entry name" value="trmA_only"/>
    <property type="match status" value="1"/>
</dbReference>
<dbReference type="PROSITE" id="PS01230">
    <property type="entry name" value="TRMA_1"/>
    <property type="match status" value="1"/>
</dbReference>
<feature type="binding site" evidence="5">
    <location>
        <position position="333"/>
    </location>
    <ligand>
        <name>S-adenosyl-L-methionine</name>
        <dbReference type="ChEBI" id="CHEBI:59789"/>
    </ligand>
</feature>
<dbReference type="CDD" id="cd02440">
    <property type="entry name" value="AdoMet_MTases"/>
    <property type="match status" value="1"/>
</dbReference>
<evidence type="ECO:0000313" key="8">
    <source>
        <dbReference type="EMBL" id="CAE0373589.1"/>
    </source>
</evidence>
<keyword evidence="3 5" id="KW-0949">S-adenosyl-L-methionine</keyword>
<evidence type="ECO:0000256" key="3">
    <source>
        <dbReference type="ARBA" id="ARBA00022691"/>
    </source>
</evidence>
<dbReference type="PANTHER" id="PTHR47790">
    <property type="entry name" value="TRNA/TMRNA (URACIL-C(5))-METHYLTRANSFERASE"/>
    <property type="match status" value="1"/>
</dbReference>
<dbReference type="InterPro" id="IPR030391">
    <property type="entry name" value="MeTrfase_TrmA_CS"/>
</dbReference>
<proteinExistence type="inferred from homology"/>
<comment type="similarity">
    <text evidence="5">Belongs to the class I-like SAM-binding methyltransferase superfamily. RNA M5U methyltransferase family.</text>
</comment>
<dbReference type="EMBL" id="HBIJ01022093">
    <property type="protein sequence ID" value="CAE0373589.1"/>
    <property type="molecule type" value="Transcribed_RNA"/>
</dbReference>
<evidence type="ECO:0000256" key="2">
    <source>
        <dbReference type="ARBA" id="ARBA00022679"/>
    </source>
</evidence>
<reference evidence="8" key="1">
    <citation type="submission" date="2021-01" db="EMBL/GenBank/DDBJ databases">
        <authorList>
            <person name="Corre E."/>
            <person name="Pelletier E."/>
            <person name="Niang G."/>
            <person name="Scheremetjew M."/>
            <person name="Finn R."/>
            <person name="Kale V."/>
            <person name="Holt S."/>
            <person name="Cochrane G."/>
            <person name="Meng A."/>
            <person name="Brown T."/>
            <person name="Cohen L."/>
        </authorList>
    </citation>
    <scope>NUCLEOTIDE SEQUENCE</scope>
    <source>
        <strain evidence="8">CCMP1510</strain>
    </source>
</reference>
<dbReference type="FunFam" id="3.40.50.150:FF:000012">
    <property type="entry name" value="tRNA/tmRNA (uracil-C(5))-methyltransferase"/>
    <property type="match status" value="1"/>
</dbReference>
<dbReference type="SUPFAM" id="SSF53335">
    <property type="entry name" value="S-adenosyl-L-methionine-dependent methyltransferases"/>
    <property type="match status" value="1"/>
</dbReference>
<dbReference type="GO" id="GO:0030697">
    <property type="term" value="F:tRNA (uracil(54)-C5)-methyltransferase activity, S-adenosyl methionine-dependent"/>
    <property type="evidence" value="ECO:0007669"/>
    <property type="project" value="InterPro"/>
</dbReference>
<gene>
    <name evidence="8" type="ORF">ALAG00032_LOCUS14390</name>
</gene>
<evidence type="ECO:0000256" key="7">
    <source>
        <dbReference type="SAM" id="MobiDB-lite"/>
    </source>
</evidence>
<dbReference type="GO" id="GO:0000049">
    <property type="term" value="F:tRNA binding"/>
    <property type="evidence" value="ECO:0007669"/>
    <property type="project" value="TreeGrafter"/>
</dbReference>
<dbReference type="PROSITE" id="PS51687">
    <property type="entry name" value="SAM_MT_RNA_M5U"/>
    <property type="match status" value="1"/>
</dbReference>
<dbReference type="PANTHER" id="PTHR47790:SF2">
    <property type="entry name" value="TRNA_TMRNA (URACIL-C(5))-METHYLTRANSFERASE"/>
    <property type="match status" value="1"/>
</dbReference>
<dbReference type="GO" id="GO:0032259">
    <property type="term" value="P:methylation"/>
    <property type="evidence" value="ECO:0007669"/>
    <property type="project" value="UniProtKB-KW"/>
</dbReference>
<dbReference type="GO" id="GO:0005829">
    <property type="term" value="C:cytosol"/>
    <property type="evidence" value="ECO:0007669"/>
    <property type="project" value="TreeGrafter"/>
</dbReference>
<feature type="compositionally biased region" description="Polar residues" evidence="7">
    <location>
        <begin position="407"/>
        <end position="429"/>
    </location>
</feature>
<dbReference type="Gene3D" id="3.40.50.150">
    <property type="entry name" value="Vaccinia Virus protein VP39"/>
    <property type="match status" value="1"/>
</dbReference>
<keyword evidence="1 5" id="KW-0489">Methyltransferase</keyword>